<gene>
    <name evidence="1" type="ORF">HMPREF1534_00384</name>
</gene>
<protein>
    <recommendedName>
        <fullName evidence="3">DUF4595 domain-containing protein</fullName>
    </recommendedName>
</protein>
<keyword evidence="2" id="KW-1185">Reference proteome</keyword>
<organism evidence="1 2">
    <name type="scientific">Phocaeicola massiliensis B84634 = Timone 84634 = DSM 17679 = JCM 13223</name>
    <dbReference type="NCBI Taxonomy" id="1121098"/>
    <lineage>
        <taxon>Bacteria</taxon>
        <taxon>Pseudomonadati</taxon>
        <taxon>Bacteroidota</taxon>
        <taxon>Bacteroidia</taxon>
        <taxon>Bacteroidales</taxon>
        <taxon>Bacteroidaceae</taxon>
        <taxon>Phocaeicola</taxon>
    </lineage>
</organism>
<dbReference type="STRING" id="1121098.HMPREF1534_00384"/>
<name>U6RS10_9BACT</name>
<dbReference type="PATRIC" id="fig|1121098.3.peg.388"/>
<dbReference type="Gene3D" id="2.40.160.150">
    <property type="match status" value="1"/>
</dbReference>
<dbReference type="GeneID" id="60063542"/>
<evidence type="ECO:0000313" key="1">
    <source>
        <dbReference type="EMBL" id="EOA58008.1"/>
    </source>
</evidence>
<proteinExistence type="predicted"/>
<dbReference type="RefSeq" id="WP_005936392.1">
    <property type="nucleotide sequence ID" value="NZ_KB890338.1"/>
</dbReference>
<sequence length="273" mass="31240">MKIEAIVKYIVVSFLLFANLSCKENKDETLIAKVTDLTEEEEVISDIEYDGDGRIIRYGDTPIVYAGDKVTIGKMDCLHSGNKLCSVTFKMAKGKAIESRTRCLLKRGSETWDVFKTSTYEYGADTLCIKSDYFGVEGNDFLKRVCTKYIFGDDGKLMESITSHHELNDSTYVCHSYYNYDNHINYRANLNIQAYVMDSDGLDGFFYFLLNLGDFRVDTVLPNDIGRCVNHGAETYNVHANYRLDDESPIKIEVLYNYTKLLSRIELSYKSLK</sequence>
<dbReference type="InterPro" id="IPR054411">
    <property type="entry name" value="BVU_2266-like"/>
</dbReference>
<dbReference type="AlphaFoldDB" id="U6RS10"/>
<reference evidence="1 2" key="1">
    <citation type="submission" date="2013-04" db="EMBL/GenBank/DDBJ databases">
        <title>The Genome Sequence of Bacteroides massiliensis DSM 17679.</title>
        <authorList>
            <consortium name="The Broad Institute Genomics Platform"/>
            <person name="Earl A."/>
            <person name="Ward D."/>
            <person name="Feldgarden M."/>
            <person name="Gevers D."/>
            <person name="Martens E."/>
            <person name="Fenner L."/>
            <person name="Roux V."/>
            <person name="Mallet M.N."/>
            <person name="Raoult D."/>
            <person name="Walker B."/>
            <person name="Young S."/>
            <person name="Zeng Q."/>
            <person name="Gargeya S."/>
            <person name="Fitzgerald M."/>
            <person name="Haas B."/>
            <person name="Abouelleil A."/>
            <person name="Allen A.W."/>
            <person name="Alvarado L."/>
            <person name="Arachchi H.M."/>
            <person name="Berlin A.M."/>
            <person name="Chapman S.B."/>
            <person name="Gainer-Dewar J."/>
            <person name="Goldberg J."/>
            <person name="Griggs A."/>
            <person name="Gujja S."/>
            <person name="Hansen M."/>
            <person name="Howarth C."/>
            <person name="Imamovic A."/>
            <person name="Ireland A."/>
            <person name="Larimer J."/>
            <person name="McCowan C."/>
            <person name="Murphy C."/>
            <person name="Pearson M."/>
            <person name="Poon T.W."/>
            <person name="Priest M."/>
            <person name="Roberts A."/>
            <person name="Saif S."/>
            <person name="Shea T."/>
            <person name="Sisk P."/>
            <person name="Sykes S."/>
            <person name="Wortman J."/>
            <person name="Nusbaum C."/>
            <person name="Birren B."/>
        </authorList>
    </citation>
    <scope>NUCLEOTIDE SEQUENCE [LARGE SCALE GENOMIC DNA]</scope>
    <source>
        <strain evidence="2">B84634 / Timone 84634 / DSM 17679 / JCM 13223</strain>
    </source>
</reference>
<evidence type="ECO:0008006" key="3">
    <source>
        <dbReference type="Google" id="ProtNLM"/>
    </source>
</evidence>
<dbReference type="Proteomes" id="UP000017831">
    <property type="component" value="Unassembled WGS sequence"/>
</dbReference>
<accession>U6RS10</accession>
<dbReference type="Pfam" id="PF22054">
    <property type="entry name" value="BVU_2266-like"/>
    <property type="match status" value="1"/>
</dbReference>
<evidence type="ECO:0000313" key="2">
    <source>
        <dbReference type="Proteomes" id="UP000017831"/>
    </source>
</evidence>
<dbReference type="EMBL" id="AQHY01000006">
    <property type="protein sequence ID" value="EOA58008.1"/>
    <property type="molecule type" value="Genomic_DNA"/>
</dbReference>
<dbReference type="HOGENOM" id="CLU_1018031_0_0_10"/>
<dbReference type="OrthoDB" id="1042742at2"/>
<comment type="caution">
    <text evidence="1">The sequence shown here is derived from an EMBL/GenBank/DDBJ whole genome shotgun (WGS) entry which is preliminary data.</text>
</comment>
<dbReference type="eggNOG" id="ENOG5033SZV">
    <property type="taxonomic scope" value="Bacteria"/>
</dbReference>